<feature type="region of interest" description="Disordered" evidence="1">
    <location>
        <begin position="38"/>
        <end position="62"/>
    </location>
</feature>
<dbReference type="RefSeq" id="WP_213349531.1">
    <property type="nucleotide sequence ID" value="NZ_JAEDAM010000052.1"/>
</dbReference>
<feature type="transmembrane region" description="Helical" evidence="2">
    <location>
        <begin position="126"/>
        <end position="144"/>
    </location>
</feature>
<evidence type="ECO:0000256" key="2">
    <source>
        <dbReference type="SAM" id="Phobius"/>
    </source>
</evidence>
<keyword evidence="2" id="KW-0812">Transmembrane</keyword>
<feature type="transmembrane region" description="Helical" evidence="2">
    <location>
        <begin position="104"/>
        <end position="120"/>
    </location>
</feature>
<accession>A0ABS5QNG5</accession>
<keyword evidence="2" id="KW-0472">Membrane</keyword>
<dbReference type="EMBL" id="JAEDAM010000052">
    <property type="protein sequence ID" value="MBS8122196.1"/>
    <property type="molecule type" value="Genomic_DNA"/>
</dbReference>
<keyword evidence="2" id="KW-1133">Transmembrane helix</keyword>
<dbReference type="Proteomes" id="UP000680365">
    <property type="component" value="Unassembled WGS sequence"/>
</dbReference>
<gene>
    <name evidence="3" type="ORF">VAMP_165n53</name>
</gene>
<name>A0ABS5QNG5_9BACT</name>
<sequence length="374" mass="43470">MKKCPYCKEEVQDKAKKCRYCGEWFTGVEKKEEIKEEKTELKHKKQEKTNINNKQEEVKSTEVQKIEKKEEIKENNEKLEDKEKNIGMNKQNIEEEKDGGLKRLWFNLGFILLFIVGIILEIGEEGSGGLIYTLGLIILSIFRFKNLGRSGWYSLGLLVPFYDLYLLLLLIFVKKSKAEKNNILIWLVSIYLFTILGTIAFIAFQGYSDEAEKVKEINAQYFINKWLIINNSSLLINEELDSKTLSQINEDANKGFLTNKGNYTLFIPEKVDEETAKIYSDDINNEQIRLGLKSYILSIGGENIESDIRKIDGYTFYKFSYEVDIDGDIYYYYAIFGGKGLDFENIYIWGENKQNVKSDGDFIINNFIINNYEG</sequence>
<evidence type="ECO:0008006" key="5">
    <source>
        <dbReference type="Google" id="ProtNLM"/>
    </source>
</evidence>
<comment type="caution">
    <text evidence="3">The sequence shown here is derived from an EMBL/GenBank/DDBJ whole genome shotgun (WGS) entry which is preliminary data.</text>
</comment>
<evidence type="ECO:0000313" key="3">
    <source>
        <dbReference type="EMBL" id="MBS8122196.1"/>
    </source>
</evidence>
<protein>
    <recommendedName>
        <fullName evidence="5">FAS1 domain-containing protein</fullName>
    </recommendedName>
</protein>
<reference evidence="3 4" key="1">
    <citation type="journal article" date="2021" name="Nat. Commun.">
        <title>Reductive evolution and unique predatory mode in the CPR bacterium Vampirococcus lugosii.</title>
        <authorList>
            <person name="Moreira D."/>
            <person name="Zivanovic Y."/>
            <person name="Lopez-Archilla A.I."/>
            <person name="Iniesto M."/>
            <person name="Lopez-Garcia P."/>
        </authorList>
    </citation>
    <scope>NUCLEOTIDE SEQUENCE [LARGE SCALE GENOMIC DNA]</scope>
    <source>
        <strain evidence="3">Chiprana</strain>
    </source>
</reference>
<proteinExistence type="predicted"/>
<organism evidence="3 4">
    <name type="scientific">Candidatus Vampirococcus lugosii</name>
    <dbReference type="NCBI Taxonomy" id="2789015"/>
    <lineage>
        <taxon>Bacteria</taxon>
        <taxon>Candidatus Absconditibacteriota</taxon>
        <taxon>Vampirococcus</taxon>
    </lineage>
</organism>
<evidence type="ECO:0000256" key="1">
    <source>
        <dbReference type="SAM" id="MobiDB-lite"/>
    </source>
</evidence>
<evidence type="ECO:0000313" key="4">
    <source>
        <dbReference type="Proteomes" id="UP000680365"/>
    </source>
</evidence>
<feature type="transmembrane region" description="Helical" evidence="2">
    <location>
        <begin position="151"/>
        <end position="171"/>
    </location>
</feature>
<keyword evidence="4" id="KW-1185">Reference proteome</keyword>
<feature type="transmembrane region" description="Helical" evidence="2">
    <location>
        <begin position="183"/>
        <end position="204"/>
    </location>
</feature>